<dbReference type="PANTHER" id="PTHR16207">
    <property type="entry name" value="SET DOMAIN-CONTAINING PROTEIN"/>
    <property type="match status" value="1"/>
</dbReference>
<accession>A0A8C8R6T2</accession>
<protein>
    <submittedName>
        <fullName evidence="1">Transcription activation suppressor family member 2</fullName>
    </submittedName>
</protein>
<reference evidence="1" key="2">
    <citation type="submission" date="2025-09" db="UniProtKB">
        <authorList>
            <consortium name="Ensembl"/>
        </authorList>
    </citation>
    <scope>IDENTIFICATION</scope>
</reference>
<dbReference type="GO" id="GO:0045814">
    <property type="term" value="P:negative regulation of gene expression, epigenetic"/>
    <property type="evidence" value="ECO:0007669"/>
    <property type="project" value="InterPro"/>
</dbReference>
<dbReference type="GO" id="GO:0005654">
    <property type="term" value="C:nucleoplasm"/>
    <property type="evidence" value="ECO:0007669"/>
    <property type="project" value="TreeGrafter"/>
</dbReference>
<evidence type="ECO:0000313" key="2">
    <source>
        <dbReference type="Proteomes" id="UP000694393"/>
    </source>
</evidence>
<keyword evidence="2" id="KW-1185">Reference proteome</keyword>
<reference evidence="1" key="1">
    <citation type="submission" date="2025-08" db="UniProtKB">
        <authorList>
            <consortium name="Ensembl"/>
        </authorList>
    </citation>
    <scope>IDENTIFICATION</scope>
</reference>
<dbReference type="InterPro" id="IPR046432">
    <property type="entry name" value="TASOR"/>
</dbReference>
<dbReference type="Proteomes" id="UP000694393">
    <property type="component" value="Unplaced"/>
</dbReference>
<dbReference type="AlphaFoldDB" id="A0A8C8R6T2"/>
<sequence>FQYTEPKIMSSLNHKIFYCPWRGQLSIQGHVLCDIALRSPYSAGIPAQLPRKLEIKYVMGVSDLKKKLPEAAFGRSNYTKNEVCYKDIYFRLYEVEISNKDQPKMDPLLENLKEKELVRIILSNFISLPPTYINCYFL</sequence>
<dbReference type="Ensembl" id="ENSPCET00000000933.1">
    <property type="protein sequence ID" value="ENSPCEP00000000898.1"/>
    <property type="gene ID" value="ENSPCEG00000000707.1"/>
</dbReference>
<proteinExistence type="predicted"/>
<organism evidence="1 2">
    <name type="scientific">Pelusios castaneus</name>
    <name type="common">West African mud turtle</name>
    <dbReference type="NCBI Taxonomy" id="367368"/>
    <lineage>
        <taxon>Eukaryota</taxon>
        <taxon>Metazoa</taxon>
        <taxon>Chordata</taxon>
        <taxon>Craniata</taxon>
        <taxon>Vertebrata</taxon>
        <taxon>Euteleostomi</taxon>
        <taxon>Archelosauria</taxon>
        <taxon>Testudinata</taxon>
        <taxon>Testudines</taxon>
        <taxon>Pleurodira</taxon>
        <taxon>Pelomedusidae</taxon>
        <taxon>Pelusios</taxon>
    </lineage>
</organism>
<name>A0A8C8R6T2_9SAUR</name>
<evidence type="ECO:0000313" key="1">
    <source>
        <dbReference type="Ensembl" id="ENSPCEP00000000898.1"/>
    </source>
</evidence>
<dbReference type="PANTHER" id="PTHR16207:SF10">
    <property type="entry name" value="PROTEIN TASOR 2"/>
    <property type="match status" value="1"/>
</dbReference>